<name>A0A455T876_9CHLR</name>
<keyword evidence="3" id="KW-0326">Glycosidase</keyword>
<dbReference type="PANTHER" id="PTHR30480">
    <property type="entry name" value="BETA-HEXOSAMINIDASE-RELATED"/>
    <property type="match status" value="1"/>
</dbReference>
<dbReference type="InterPro" id="IPR001764">
    <property type="entry name" value="Glyco_hydro_3_N"/>
</dbReference>
<dbReference type="PRINTS" id="PR00133">
    <property type="entry name" value="GLHYDRLASE3"/>
</dbReference>
<evidence type="ECO:0000256" key="1">
    <source>
        <dbReference type="ARBA" id="ARBA00005336"/>
    </source>
</evidence>
<feature type="domain" description="Glycoside hydrolase family 3 N-terminal" evidence="4">
    <location>
        <begin position="25"/>
        <end position="350"/>
    </location>
</feature>
<evidence type="ECO:0000259" key="4">
    <source>
        <dbReference type="Pfam" id="PF00933"/>
    </source>
</evidence>
<gene>
    <name evidence="5" type="ORF">KTA_38550</name>
</gene>
<dbReference type="Gene3D" id="3.20.20.300">
    <property type="entry name" value="Glycoside hydrolase, family 3, N-terminal domain"/>
    <property type="match status" value="1"/>
</dbReference>
<dbReference type="InterPro" id="IPR036962">
    <property type="entry name" value="Glyco_hydro_3_N_sf"/>
</dbReference>
<organism evidence="5">
    <name type="scientific">Thermogemmatispora argillosa</name>
    <dbReference type="NCBI Taxonomy" id="2045280"/>
    <lineage>
        <taxon>Bacteria</taxon>
        <taxon>Bacillati</taxon>
        <taxon>Chloroflexota</taxon>
        <taxon>Ktedonobacteria</taxon>
        <taxon>Thermogemmatisporales</taxon>
        <taxon>Thermogemmatisporaceae</taxon>
        <taxon>Thermogemmatispora</taxon>
    </lineage>
</organism>
<dbReference type="GO" id="GO:0005975">
    <property type="term" value="P:carbohydrate metabolic process"/>
    <property type="evidence" value="ECO:0007669"/>
    <property type="project" value="InterPro"/>
</dbReference>
<dbReference type="NCBIfam" id="NF003740">
    <property type="entry name" value="PRK05337.1"/>
    <property type="match status" value="1"/>
</dbReference>
<reference evidence="5" key="1">
    <citation type="submission" date="2018-12" db="EMBL/GenBank/DDBJ databases">
        <title>Novel natural products biosynthetic potential of the class Ktedonobacteria.</title>
        <authorList>
            <person name="Zheng Y."/>
            <person name="Saitou A."/>
            <person name="Wang C.M."/>
            <person name="Toyoda A."/>
            <person name="Minakuchi Y."/>
            <person name="Sekiguchi Y."/>
            <person name="Ueda K."/>
            <person name="Takano H."/>
            <person name="Sakai Y."/>
            <person name="Yokota A."/>
            <person name="Yabe S."/>
        </authorList>
    </citation>
    <scope>NUCLEOTIDE SEQUENCE</scope>
    <source>
        <strain evidence="5">A3-2</strain>
    </source>
</reference>
<protein>
    <submittedName>
        <fullName evidence="5">Beta-glucosidase</fullName>
    </submittedName>
</protein>
<evidence type="ECO:0000256" key="2">
    <source>
        <dbReference type="ARBA" id="ARBA00022801"/>
    </source>
</evidence>
<dbReference type="Gene3D" id="3.40.50.1700">
    <property type="entry name" value="Glycoside hydrolase family 3 C-terminal domain"/>
    <property type="match status" value="1"/>
</dbReference>
<comment type="similarity">
    <text evidence="1">Belongs to the glycosyl hydrolase 3 family.</text>
</comment>
<dbReference type="PANTHER" id="PTHR30480:SF16">
    <property type="entry name" value="GLYCOSIDE HYDROLASE FAMILY 3 DOMAIN PROTEIN"/>
    <property type="match status" value="1"/>
</dbReference>
<dbReference type="AlphaFoldDB" id="A0A455T876"/>
<accession>A0A455T876</accession>
<dbReference type="InterPro" id="IPR050226">
    <property type="entry name" value="NagZ_Beta-hexosaminidase"/>
</dbReference>
<dbReference type="SUPFAM" id="SSF51445">
    <property type="entry name" value="(Trans)glycosidases"/>
    <property type="match status" value="1"/>
</dbReference>
<keyword evidence="2" id="KW-0378">Hydrolase</keyword>
<evidence type="ECO:0000313" key="5">
    <source>
        <dbReference type="EMBL" id="BBH95656.1"/>
    </source>
</evidence>
<dbReference type="Pfam" id="PF00933">
    <property type="entry name" value="Glyco_hydro_3"/>
    <property type="match status" value="1"/>
</dbReference>
<dbReference type="GO" id="GO:0004553">
    <property type="term" value="F:hydrolase activity, hydrolyzing O-glycosyl compounds"/>
    <property type="evidence" value="ECO:0007669"/>
    <property type="project" value="InterPro"/>
</dbReference>
<dbReference type="InterPro" id="IPR036881">
    <property type="entry name" value="Glyco_hydro_3_C_sf"/>
</dbReference>
<sequence>MFSSQHSSSETLLNGEGATSSAADLRDQLGQLLMAGFEGTEPSPAILDLIENHQLGGVILFSRNIASAEQVYHLTSTLQAKARAAGHRYPLLIAIDQENGMVQRLGEHVTLFPGNMALGASDSPELVTAVARATGRELQALGINMNLAPVLDINNNPANPVIGVRSFGEDPEQVARLGLAAVRGYREAGIISCLKHFPGHGDTATDSHLALPLIPHDLARLERLELVPFAHVLEKAGADSIMTAHIAFPALTGDPQLPATVAPSIITGLLRQRLGFDGVAMSDCLEMEATASTLGIEQATVRALEAGLDLILISHRYDRQLAGLAAMRAALDEGRLSPVRLQQALRRLQQLKARYLSWERLPQPEALRQLKAPEHLELQRRSYERTITLVRNHQGLLPLRLAPEQRLLILIPQKEGASRVEDQRYPAEALIAAIRRYHPHTEARLLRLPLAESERAALRVDIAQSQLVLLVTVNAYLDSAQSEYINWLHREAPCPIVALAVYNPYDLLACPQLTTYLVTYEYTRPAIETASAVLFGAAHPQGRLPVSLPPLHARGEGLSC</sequence>
<evidence type="ECO:0000256" key="3">
    <source>
        <dbReference type="ARBA" id="ARBA00023295"/>
    </source>
</evidence>
<dbReference type="SUPFAM" id="SSF52279">
    <property type="entry name" value="Beta-D-glucan exohydrolase, C-terminal domain"/>
    <property type="match status" value="1"/>
</dbReference>
<proteinExistence type="inferred from homology"/>
<dbReference type="InterPro" id="IPR017853">
    <property type="entry name" value="GH"/>
</dbReference>
<dbReference type="GO" id="GO:0009254">
    <property type="term" value="P:peptidoglycan turnover"/>
    <property type="evidence" value="ECO:0007669"/>
    <property type="project" value="TreeGrafter"/>
</dbReference>
<dbReference type="EMBL" id="AP019377">
    <property type="protein sequence ID" value="BBH95656.1"/>
    <property type="molecule type" value="Genomic_DNA"/>
</dbReference>